<protein>
    <submittedName>
        <fullName evidence="3">Serine/arginine repetitive matrix protein 1-like</fullName>
    </submittedName>
</protein>
<sequence>MTCDAIRRRAQTAASSGGGQQLGLLWWIQQPGAVRKVQSEEPRLLGSGSRTERRSTAAPASAFEIHCVVSKTLSRCPLDHRAAKTPQGIAIPGGLDRPPRTDGRARSASLSGIGLGLRAGPSPRSRRAETPHYRPPSRTVPPSPELAERHQGPHTPEASPPQTRLDRAGDTSPRREPALPDARAASLGPRSLSRSSTSRSAKPHRGRQDGAATLQAASPHRARLDRAGATPPRREPQLRSSRTTGRLTVPVAPRPRGDHRAPTPSHRPGPTTFPPPHRPAPAALPLERLPLAASLHRARLDRDEAPSPTRSPRPGRLTSQVLPRPRRGHLTELGARFPGRRDGPTPSPPHRPRSRPSGPPGSRSPRRHSHSEPSSPRRAPERVSVSAPPHLGRFSAPGLPRACREPALPVVSTSSPWEPTTLARSPHRPAAAALPGALSRQRRERTTSLRRARLERGLFRSTSPMRLPRFDPPSSATPGSPHSSRLAARGAPRPARREPALWGIGTFSGRPARRPEPATPPRVRRASREPALADVLRMPSLRLPRRPEPAPPPRVRRSRPRNRVVRPGSPPSEPGPPPRERRAAASSPGRSRLAAPNRHTRSRLTTPRWPRSQPATPPRERGGAPRSLSLGLRARVSGPGQPLWGNGTTTLRAQLTVTGSARSADLGPAHSEPASPLRPRLTRAPPSPPQRPRTASVRGPGRTTLRARLTVTAPPLAAASGPPRSEPASP</sequence>
<organism evidence="2 3">
    <name type="scientific">Chrysochloris asiatica</name>
    <name type="common">Cape golden mole</name>
    <dbReference type="NCBI Taxonomy" id="185453"/>
    <lineage>
        <taxon>Eukaryota</taxon>
        <taxon>Metazoa</taxon>
        <taxon>Chordata</taxon>
        <taxon>Craniata</taxon>
        <taxon>Vertebrata</taxon>
        <taxon>Euteleostomi</taxon>
        <taxon>Mammalia</taxon>
        <taxon>Eutheria</taxon>
        <taxon>Afrotheria</taxon>
        <taxon>Chrysochloridae</taxon>
        <taxon>Chrysochlorinae</taxon>
        <taxon>Chrysochloris</taxon>
    </lineage>
</organism>
<feature type="compositionally biased region" description="Low complexity" evidence="1">
    <location>
        <begin position="372"/>
        <end position="386"/>
    </location>
</feature>
<feature type="compositionally biased region" description="Pro residues" evidence="1">
    <location>
        <begin position="265"/>
        <end position="279"/>
    </location>
</feature>
<feature type="compositionally biased region" description="Basic and acidic residues" evidence="1">
    <location>
        <begin position="222"/>
        <end position="237"/>
    </location>
</feature>
<keyword evidence="2" id="KW-1185">Reference proteome</keyword>
<feature type="compositionally biased region" description="Low complexity" evidence="1">
    <location>
        <begin position="584"/>
        <end position="596"/>
    </location>
</feature>
<reference evidence="3" key="1">
    <citation type="submission" date="2025-08" db="UniProtKB">
        <authorList>
            <consortium name="RefSeq"/>
        </authorList>
    </citation>
    <scope>IDENTIFICATION</scope>
    <source>
        <tissue evidence="3">Spleen</tissue>
    </source>
</reference>
<feature type="region of interest" description="Disordered" evidence="1">
    <location>
        <begin position="84"/>
        <end position="730"/>
    </location>
</feature>
<feature type="compositionally biased region" description="Low complexity" evidence="1">
    <location>
        <begin position="182"/>
        <end position="200"/>
    </location>
</feature>
<feature type="compositionally biased region" description="Low complexity" evidence="1">
    <location>
        <begin position="280"/>
        <end position="295"/>
    </location>
</feature>
<feature type="compositionally biased region" description="Pro residues" evidence="1">
    <location>
        <begin position="568"/>
        <end position="577"/>
    </location>
</feature>
<name>A0A9B0TNE7_CHRAS</name>
<proteinExistence type="predicted"/>
<evidence type="ECO:0000256" key="1">
    <source>
        <dbReference type="SAM" id="MobiDB-lite"/>
    </source>
</evidence>
<evidence type="ECO:0000313" key="3">
    <source>
        <dbReference type="RefSeq" id="XP_006868536.1"/>
    </source>
</evidence>
<feature type="compositionally biased region" description="Polar residues" evidence="1">
    <location>
        <begin position="646"/>
        <end position="661"/>
    </location>
</feature>
<dbReference type="Proteomes" id="UP000504623">
    <property type="component" value="Unplaced"/>
</dbReference>
<feature type="compositionally biased region" description="Polar residues" evidence="1">
    <location>
        <begin position="474"/>
        <end position="483"/>
    </location>
</feature>
<feature type="compositionally biased region" description="Low complexity" evidence="1">
    <location>
        <begin position="702"/>
        <end position="713"/>
    </location>
</feature>
<feature type="region of interest" description="Disordered" evidence="1">
    <location>
        <begin position="37"/>
        <end position="59"/>
    </location>
</feature>
<dbReference type="RefSeq" id="XP_006868536.1">
    <property type="nucleotide sequence ID" value="XM_006868474.1"/>
</dbReference>
<dbReference type="GeneID" id="102837106"/>
<feature type="compositionally biased region" description="Basic and acidic residues" evidence="1">
    <location>
        <begin position="164"/>
        <end position="178"/>
    </location>
</feature>
<feature type="compositionally biased region" description="Basic and acidic residues" evidence="1">
    <location>
        <begin position="444"/>
        <end position="458"/>
    </location>
</feature>
<evidence type="ECO:0000313" key="2">
    <source>
        <dbReference type="Proteomes" id="UP000504623"/>
    </source>
</evidence>
<accession>A0A9B0TNE7</accession>
<dbReference type="AlphaFoldDB" id="A0A9B0TNE7"/>
<gene>
    <name evidence="3" type="primary">LOC102837106</name>
</gene>
<feature type="compositionally biased region" description="Basic residues" evidence="1">
    <location>
        <begin position="554"/>
        <end position="564"/>
    </location>
</feature>